<evidence type="ECO:0000313" key="2">
    <source>
        <dbReference type="Proteomes" id="UP001060170"/>
    </source>
</evidence>
<proteinExistence type="predicted"/>
<sequence>MPTKVQKAQRRRQGNLKKEQSPHPKPLKSTKKEDTNSKQDLPFFQQKLKSNKHVYLEPRENNDPDSCKLIPSKIPQQRKYDRFKMLVQADGHQGQILMKNYESHGCIP</sequence>
<name>A0ACC0E4Y1_9BASI</name>
<reference evidence="1 2" key="3">
    <citation type="journal article" date="2022" name="Microbiol. Spectr.">
        <title>Folding features and dynamics of 3D genome architecture in plant fungal pathogens.</title>
        <authorList>
            <person name="Xia C."/>
        </authorList>
    </citation>
    <scope>NUCLEOTIDE SEQUENCE [LARGE SCALE GENOMIC DNA]</scope>
    <source>
        <strain evidence="1 2">93-210</strain>
    </source>
</reference>
<dbReference type="Proteomes" id="UP001060170">
    <property type="component" value="Chromosome 10"/>
</dbReference>
<keyword evidence="2" id="KW-1185">Reference proteome</keyword>
<comment type="caution">
    <text evidence="1">The sequence shown here is derived from an EMBL/GenBank/DDBJ whole genome shotgun (WGS) entry which is preliminary data.</text>
</comment>
<dbReference type="EMBL" id="CM045874">
    <property type="protein sequence ID" value="KAI7944910.1"/>
    <property type="molecule type" value="Genomic_DNA"/>
</dbReference>
<reference evidence="2" key="2">
    <citation type="journal article" date="2018" name="Mol. Plant Microbe Interact.">
        <title>Genome sequence resources for the wheat stripe rust pathogen (Puccinia striiformis f. sp. tritici) and the barley stripe rust pathogen (Puccinia striiformis f. sp. hordei).</title>
        <authorList>
            <person name="Xia C."/>
            <person name="Wang M."/>
            <person name="Yin C."/>
            <person name="Cornejo O.E."/>
            <person name="Hulbert S.H."/>
            <person name="Chen X."/>
        </authorList>
    </citation>
    <scope>NUCLEOTIDE SEQUENCE [LARGE SCALE GENOMIC DNA]</scope>
    <source>
        <strain evidence="2">93-210</strain>
    </source>
</reference>
<protein>
    <submittedName>
        <fullName evidence="1">Uncharacterized protein</fullName>
    </submittedName>
</protein>
<gene>
    <name evidence="1" type="ORF">MJO28_010605</name>
</gene>
<accession>A0ACC0E4Y1</accession>
<evidence type="ECO:0000313" key="1">
    <source>
        <dbReference type="EMBL" id="KAI7944910.1"/>
    </source>
</evidence>
<organism evidence="1 2">
    <name type="scientific">Puccinia striiformis f. sp. tritici</name>
    <dbReference type="NCBI Taxonomy" id="168172"/>
    <lineage>
        <taxon>Eukaryota</taxon>
        <taxon>Fungi</taxon>
        <taxon>Dikarya</taxon>
        <taxon>Basidiomycota</taxon>
        <taxon>Pucciniomycotina</taxon>
        <taxon>Pucciniomycetes</taxon>
        <taxon>Pucciniales</taxon>
        <taxon>Pucciniaceae</taxon>
        <taxon>Puccinia</taxon>
    </lineage>
</organism>
<reference evidence="2" key="1">
    <citation type="journal article" date="2018" name="BMC Genomics">
        <title>Genomic insights into host adaptation between the wheat stripe rust pathogen (Puccinia striiformis f. sp. tritici) and the barley stripe rust pathogen (Puccinia striiformis f. sp. hordei).</title>
        <authorList>
            <person name="Xia C."/>
            <person name="Wang M."/>
            <person name="Yin C."/>
            <person name="Cornejo O.E."/>
            <person name="Hulbert S.H."/>
            <person name="Chen X."/>
        </authorList>
    </citation>
    <scope>NUCLEOTIDE SEQUENCE [LARGE SCALE GENOMIC DNA]</scope>
    <source>
        <strain evidence="2">93-210</strain>
    </source>
</reference>